<evidence type="ECO:0000313" key="3">
    <source>
        <dbReference type="EMBL" id="MBB3100709.1"/>
    </source>
</evidence>
<dbReference type="GO" id="GO:0008610">
    <property type="term" value="P:lipid biosynthetic process"/>
    <property type="evidence" value="ECO:0007669"/>
    <property type="project" value="TreeGrafter"/>
</dbReference>
<dbReference type="PANTHER" id="PTHR11487:SF0">
    <property type="entry name" value="S-ACYL FATTY ACID SYNTHASE THIOESTERASE, MEDIUM CHAIN"/>
    <property type="match status" value="1"/>
</dbReference>
<dbReference type="EMBL" id="JACHXF010000028">
    <property type="protein sequence ID" value="MBB3100709.1"/>
    <property type="molecule type" value="Genomic_DNA"/>
</dbReference>
<proteinExistence type="inferred from homology"/>
<name>A0A7W5ARM3_9ACTN</name>
<dbReference type="Gene3D" id="3.40.50.1820">
    <property type="entry name" value="alpha/beta hydrolase"/>
    <property type="match status" value="1"/>
</dbReference>
<dbReference type="InterPro" id="IPR012223">
    <property type="entry name" value="TEII"/>
</dbReference>
<evidence type="ECO:0000313" key="4">
    <source>
        <dbReference type="Proteomes" id="UP000590749"/>
    </source>
</evidence>
<organism evidence="3 4">
    <name type="scientific">Actinoplanes campanulatus</name>
    <dbReference type="NCBI Taxonomy" id="113559"/>
    <lineage>
        <taxon>Bacteria</taxon>
        <taxon>Bacillati</taxon>
        <taxon>Actinomycetota</taxon>
        <taxon>Actinomycetes</taxon>
        <taxon>Micromonosporales</taxon>
        <taxon>Micromonosporaceae</taxon>
        <taxon>Actinoplanes</taxon>
    </lineage>
</organism>
<protein>
    <submittedName>
        <fullName evidence="3">Surfactin synthase thioesterase subunit</fullName>
    </submittedName>
</protein>
<dbReference type="SUPFAM" id="SSF53474">
    <property type="entry name" value="alpha/beta-Hydrolases"/>
    <property type="match status" value="1"/>
</dbReference>
<sequence length="267" mass="29372">MDLNAPRPRAGRAGGWITGLPPRRSPALRLFCLPYVGGGAQVYEPWRPAFGEDVEVCAVELPGRQTRMRESPYTRLDALVGALASAIVDELDVPYALFGHSMGSLVAYELAHELRRRGAGEPCVLFVSAGPAPRVPRLLPPLHAAPEERVVARLAELGGLPQEILDEPELLRYFLPAIRADFEVIETYAYRPRQPLACPVVAFTGSDDEDLPPAGLAPWGEETTGRFDQYVLPGGHFFLRGSQDELLTLMRGALAPYTRSWRRFADA</sequence>
<dbReference type="AlphaFoldDB" id="A0A7W5ARM3"/>
<dbReference type="RefSeq" id="WP_203834076.1">
    <property type="nucleotide sequence ID" value="NZ_BMPW01000029.1"/>
</dbReference>
<accession>A0A7W5ARM3</accession>
<dbReference type="InterPro" id="IPR029058">
    <property type="entry name" value="AB_hydrolase_fold"/>
</dbReference>
<comment type="similarity">
    <text evidence="1">Belongs to the thioesterase family.</text>
</comment>
<dbReference type="PANTHER" id="PTHR11487">
    <property type="entry name" value="THIOESTERASE"/>
    <property type="match status" value="1"/>
</dbReference>
<comment type="caution">
    <text evidence="3">The sequence shown here is derived from an EMBL/GenBank/DDBJ whole genome shotgun (WGS) entry which is preliminary data.</text>
</comment>
<keyword evidence="4" id="KW-1185">Reference proteome</keyword>
<feature type="domain" description="Thioesterase" evidence="2">
    <location>
        <begin position="29"/>
        <end position="248"/>
    </location>
</feature>
<evidence type="ECO:0000259" key="2">
    <source>
        <dbReference type="Pfam" id="PF00975"/>
    </source>
</evidence>
<dbReference type="Proteomes" id="UP000590749">
    <property type="component" value="Unassembled WGS sequence"/>
</dbReference>
<reference evidence="3 4" key="1">
    <citation type="submission" date="2020-08" db="EMBL/GenBank/DDBJ databases">
        <title>Genomic Encyclopedia of Type Strains, Phase III (KMG-III): the genomes of soil and plant-associated and newly described type strains.</title>
        <authorList>
            <person name="Whitman W."/>
        </authorList>
    </citation>
    <scope>NUCLEOTIDE SEQUENCE [LARGE SCALE GENOMIC DNA]</scope>
    <source>
        <strain evidence="3 4">CECT 3287</strain>
    </source>
</reference>
<dbReference type="InterPro" id="IPR001031">
    <property type="entry name" value="Thioesterase"/>
</dbReference>
<evidence type="ECO:0000256" key="1">
    <source>
        <dbReference type="ARBA" id="ARBA00007169"/>
    </source>
</evidence>
<dbReference type="Pfam" id="PF00975">
    <property type="entry name" value="Thioesterase"/>
    <property type="match status" value="1"/>
</dbReference>
<gene>
    <name evidence="3" type="ORF">FHR83_008434</name>
</gene>